<dbReference type="InterPro" id="IPR007318">
    <property type="entry name" value="Phopholipid_MeTrfase"/>
</dbReference>
<feature type="transmembrane region" description="Helical" evidence="5">
    <location>
        <begin position="12"/>
        <end position="29"/>
    </location>
</feature>
<feature type="transmembrane region" description="Helical" evidence="5">
    <location>
        <begin position="239"/>
        <end position="269"/>
    </location>
</feature>
<evidence type="ECO:0000256" key="4">
    <source>
        <dbReference type="ARBA" id="ARBA00023136"/>
    </source>
</evidence>
<dbReference type="GO" id="GO:0008168">
    <property type="term" value="F:methyltransferase activity"/>
    <property type="evidence" value="ECO:0007669"/>
    <property type="project" value="UniProtKB-KW"/>
</dbReference>
<dbReference type="Pfam" id="PF04191">
    <property type="entry name" value="PEMT"/>
    <property type="match status" value="1"/>
</dbReference>
<feature type="transmembrane region" description="Helical" evidence="5">
    <location>
        <begin position="73"/>
        <end position="92"/>
    </location>
</feature>
<keyword evidence="3 5" id="KW-1133">Transmembrane helix</keyword>
<evidence type="ECO:0000313" key="6">
    <source>
        <dbReference type="EMBL" id="SEC89153.1"/>
    </source>
</evidence>
<evidence type="ECO:0000313" key="7">
    <source>
        <dbReference type="Proteomes" id="UP000182652"/>
    </source>
</evidence>
<evidence type="ECO:0000256" key="3">
    <source>
        <dbReference type="ARBA" id="ARBA00022989"/>
    </source>
</evidence>
<feature type="transmembrane region" description="Helical" evidence="5">
    <location>
        <begin position="189"/>
        <end position="208"/>
    </location>
</feature>
<keyword evidence="6" id="KW-0489">Methyltransferase</keyword>
<evidence type="ECO:0000256" key="2">
    <source>
        <dbReference type="ARBA" id="ARBA00022692"/>
    </source>
</evidence>
<dbReference type="GO" id="GO:0032259">
    <property type="term" value="P:methylation"/>
    <property type="evidence" value="ECO:0007669"/>
    <property type="project" value="UniProtKB-KW"/>
</dbReference>
<keyword evidence="4 5" id="KW-0472">Membrane</keyword>
<keyword evidence="2 5" id="KW-0812">Transmembrane</keyword>
<dbReference type="GO" id="GO:0012505">
    <property type="term" value="C:endomembrane system"/>
    <property type="evidence" value="ECO:0007669"/>
    <property type="project" value="UniProtKB-SubCell"/>
</dbReference>
<dbReference type="RefSeq" id="WP_066217289.1">
    <property type="nucleotide sequence ID" value="NZ_FNSN01000004.1"/>
</dbReference>
<comment type="subcellular location">
    <subcellularLocation>
        <location evidence="1">Endomembrane system</location>
        <topology evidence="1">Multi-pass membrane protein</topology>
    </subcellularLocation>
</comment>
<dbReference type="Gene3D" id="1.20.120.1630">
    <property type="match status" value="1"/>
</dbReference>
<dbReference type="Proteomes" id="UP000182652">
    <property type="component" value="Unassembled WGS sequence"/>
</dbReference>
<proteinExistence type="predicted"/>
<keyword evidence="7" id="KW-1185">Reference proteome</keyword>
<organism evidence="6 7">
    <name type="scientific">Arthrobacter woluwensis</name>
    <dbReference type="NCBI Taxonomy" id="156980"/>
    <lineage>
        <taxon>Bacteria</taxon>
        <taxon>Bacillati</taxon>
        <taxon>Actinomycetota</taxon>
        <taxon>Actinomycetes</taxon>
        <taxon>Micrococcales</taxon>
        <taxon>Micrococcaceae</taxon>
        <taxon>Arthrobacter</taxon>
    </lineage>
</organism>
<name>A0A1H4W7C4_9MICC</name>
<feature type="transmembrane region" description="Helical" evidence="5">
    <location>
        <begin position="147"/>
        <end position="169"/>
    </location>
</feature>
<dbReference type="AlphaFoldDB" id="A0A1H4W7C4"/>
<keyword evidence="6" id="KW-0808">Transferase</keyword>
<dbReference type="STRING" id="156980.SAMN04489745_3438"/>
<feature type="transmembrane region" description="Helical" evidence="5">
    <location>
        <begin position="49"/>
        <end position="66"/>
    </location>
</feature>
<feature type="transmembrane region" description="Helical" evidence="5">
    <location>
        <begin position="98"/>
        <end position="119"/>
    </location>
</feature>
<reference evidence="6 7" key="1">
    <citation type="submission" date="2016-10" db="EMBL/GenBank/DDBJ databases">
        <authorList>
            <person name="de Groot N.N."/>
        </authorList>
    </citation>
    <scope>NUCLEOTIDE SEQUENCE [LARGE SCALE GENOMIC DNA]</scope>
    <source>
        <strain evidence="6 7">DSM 10495</strain>
    </source>
</reference>
<protein>
    <submittedName>
        <fullName evidence="6">Protein-S-isoprenylcysteine O-methyltransferase Ste14</fullName>
    </submittedName>
</protein>
<dbReference type="EMBL" id="FNSN01000004">
    <property type="protein sequence ID" value="SEC89153.1"/>
    <property type="molecule type" value="Genomic_DNA"/>
</dbReference>
<gene>
    <name evidence="6" type="ORF">SAMN04489745_3438</name>
</gene>
<evidence type="ECO:0000256" key="1">
    <source>
        <dbReference type="ARBA" id="ARBA00004127"/>
    </source>
</evidence>
<sequence length="317" mass="34005">MTAPVPPTVRWGRAYFALQSVAGLLWWILVPVSPLVRHITLGSLDPALVALFDLPLFVVAAGLAAAGSRVAALVNTAWTLLVTVLMALYATVTTEAGWGVVAMAAAALGSLLALSLVWLGRIPFEWVTRGPLAFRPADRRRTTAGHVGWTFTQLVVVWGLFLGVFPLIIRALEDRWKVGLGLPEGAAVVGWTVFVLASLLGICSAVVMSSQGRGTPLPSVMPNELVIAGPYRWVRNPMAVAGVAQAASVGLILGSWLVVVYAVGGALLWNVGIRPLEERDLEARFGDPYRRYRESVRCWIPRWPVASGSAGRPSREG</sequence>
<evidence type="ECO:0000256" key="5">
    <source>
        <dbReference type="SAM" id="Phobius"/>
    </source>
</evidence>
<accession>A0A1H4W7C4</accession>